<evidence type="ECO:0000313" key="11">
    <source>
        <dbReference type="EMBL" id="KAK3083696.1"/>
    </source>
</evidence>
<feature type="coiled-coil region" evidence="7">
    <location>
        <begin position="80"/>
        <end position="128"/>
    </location>
</feature>
<evidence type="ECO:0000256" key="4">
    <source>
        <dbReference type="ARBA" id="ARBA00023054"/>
    </source>
</evidence>
<evidence type="ECO:0000256" key="2">
    <source>
        <dbReference type="ARBA" id="ARBA00022525"/>
    </source>
</evidence>
<keyword evidence="4 7" id="KW-0175">Coiled coil</keyword>
<dbReference type="GO" id="GO:0005576">
    <property type="term" value="C:extracellular region"/>
    <property type="evidence" value="ECO:0007669"/>
    <property type="project" value="UniProtKB-SubCell"/>
</dbReference>
<proteinExistence type="predicted"/>
<name>A0AA88XIX2_PINIB</name>
<feature type="signal peptide" evidence="9">
    <location>
        <begin position="1"/>
        <end position="21"/>
    </location>
</feature>
<evidence type="ECO:0000313" key="12">
    <source>
        <dbReference type="Proteomes" id="UP001186944"/>
    </source>
</evidence>
<protein>
    <recommendedName>
        <fullName evidence="10">Fibrinogen C-terminal domain-containing protein</fullName>
    </recommendedName>
</protein>
<evidence type="ECO:0000259" key="10">
    <source>
        <dbReference type="PROSITE" id="PS51406"/>
    </source>
</evidence>
<evidence type="ECO:0000256" key="3">
    <source>
        <dbReference type="ARBA" id="ARBA00022729"/>
    </source>
</evidence>
<evidence type="ECO:0000256" key="6">
    <source>
        <dbReference type="ARBA" id="ARBA00023180"/>
    </source>
</evidence>
<reference evidence="11" key="1">
    <citation type="submission" date="2019-08" db="EMBL/GenBank/DDBJ databases">
        <title>The improved chromosome-level genome for the pearl oyster Pinctada fucata martensii using PacBio sequencing and Hi-C.</title>
        <authorList>
            <person name="Zheng Z."/>
        </authorList>
    </citation>
    <scope>NUCLEOTIDE SEQUENCE</scope>
    <source>
        <strain evidence="11">ZZ-2019</strain>
        <tissue evidence="11">Adductor muscle</tissue>
    </source>
</reference>
<evidence type="ECO:0000256" key="1">
    <source>
        <dbReference type="ARBA" id="ARBA00004613"/>
    </source>
</evidence>
<dbReference type="InterPro" id="IPR014716">
    <property type="entry name" value="Fibrinogen_a/b/g_C_1"/>
</dbReference>
<evidence type="ECO:0000256" key="5">
    <source>
        <dbReference type="ARBA" id="ARBA00023157"/>
    </source>
</evidence>
<dbReference type="PROSITE" id="PS51406">
    <property type="entry name" value="FIBRINOGEN_C_2"/>
    <property type="match status" value="1"/>
</dbReference>
<keyword evidence="3 9" id="KW-0732">Signal</keyword>
<dbReference type="InterPro" id="IPR002181">
    <property type="entry name" value="Fibrinogen_a/b/g_C_dom"/>
</dbReference>
<organism evidence="11 12">
    <name type="scientific">Pinctada imbricata</name>
    <name type="common">Atlantic pearl-oyster</name>
    <name type="synonym">Pinctada martensii</name>
    <dbReference type="NCBI Taxonomy" id="66713"/>
    <lineage>
        <taxon>Eukaryota</taxon>
        <taxon>Metazoa</taxon>
        <taxon>Spiralia</taxon>
        <taxon>Lophotrochozoa</taxon>
        <taxon>Mollusca</taxon>
        <taxon>Bivalvia</taxon>
        <taxon>Autobranchia</taxon>
        <taxon>Pteriomorphia</taxon>
        <taxon>Pterioida</taxon>
        <taxon>Pterioidea</taxon>
        <taxon>Pteriidae</taxon>
        <taxon>Pinctada</taxon>
    </lineage>
</organism>
<sequence>MKISDILHCVLIFVLFGTICAAPTKLDSVVKKHKKRRSCRCKRIYKDLALSIDKKFKALEQRFFMHLPQGDQNVNSSLNLKDINNKMGRLQNDVQITREALKQESQTLMKVREQLQAQKLSMDHLNSNFGLVETVVKNLTQVLDRLGKIQNSSTFPIEDGGSKQDVTSATPDPPNPVTKDSQKSLPLRQYPKSCHDVYKSGGLRFQGEYYILVQPEMSSNPFKVVCKSVGNSGGWTVFQRRQDGTVDFYRNWAEYKMGFGHLSGEFWLGNEFIYQLTNQGMYIIISNRLNYELYLFDCFS</sequence>
<keyword evidence="2" id="KW-0964">Secreted</keyword>
<dbReference type="SUPFAM" id="SSF56496">
    <property type="entry name" value="Fibrinogen C-terminal domain-like"/>
    <property type="match status" value="1"/>
</dbReference>
<evidence type="ECO:0000256" key="7">
    <source>
        <dbReference type="SAM" id="Coils"/>
    </source>
</evidence>
<dbReference type="Gene3D" id="3.90.215.10">
    <property type="entry name" value="Gamma Fibrinogen, chain A, domain 1"/>
    <property type="match status" value="1"/>
</dbReference>
<dbReference type="PANTHER" id="PTHR47221:SF6">
    <property type="entry name" value="FIBRINOGEN ALPHA CHAIN"/>
    <property type="match status" value="1"/>
</dbReference>
<feature type="region of interest" description="Disordered" evidence="8">
    <location>
        <begin position="153"/>
        <end position="185"/>
    </location>
</feature>
<feature type="domain" description="Fibrinogen C-terminal" evidence="10">
    <location>
        <begin position="185"/>
        <end position="300"/>
    </location>
</feature>
<dbReference type="InterPro" id="IPR037579">
    <property type="entry name" value="FIB_ANG-like"/>
</dbReference>
<accession>A0AA88XIX2</accession>
<comment type="caution">
    <text evidence="11">The sequence shown here is derived from an EMBL/GenBank/DDBJ whole genome shotgun (WGS) entry which is preliminary data.</text>
</comment>
<keyword evidence="6" id="KW-0325">Glycoprotein</keyword>
<keyword evidence="12" id="KW-1185">Reference proteome</keyword>
<comment type="subcellular location">
    <subcellularLocation>
        <location evidence="1">Secreted</location>
    </subcellularLocation>
</comment>
<dbReference type="AlphaFoldDB" id="A0AA88XIX2"/>
<dbReference type="PANTHER" id="PTHR47221">
    <property type="entry name" value="FIBRINOGEN ALPHA CHAIN"/>
    <property type="match status" value="1"/>
</dbReference>
<evidence type="ECO:0000256" key="9">
    <source>
        <dbReference type="SAM" id="SignalP"/>
    </source>
</evidence>
<keyword evidence="5" id="KW-1015">Disulfide bond</keyword>
<dbReference type="Pfam" id="PF00147">
    <property type="entry name" value="Fibrinogen_C"/>
    <property type="match status" value="1"/>
</dbReference>
<dbReference type="InterPro" id="IPR036056">
    <property type="entry name" value="Fibrinogen-like_C"/>
</dbReference>
<feature type="chain" id="PRO_5041692334" description="Fibrinogen C-terminal domain-containing protein" evidence="9">
    <location>
        <begin position="22"/>
        <end position="300"/>
    </location>
</feature>
<evidence type="ECO:0000256" key="8">
    <source>
        <dbReference type="SAM" id="MobiDB-lite"/>
    </source>
</evidence>
<dbReference type="Proteomes" id="UP001186944">
    <property type="component" value="Unassembled WGS sequence"/>
</dbReference>
<gene>
    <name evidence="11" type="ORF">FSP39_001573</name>
</gene>
<dbReference type="SMART" id="SM00186">
    <property type="entry name" value="FBG"/>
    <property type="match status" value="1"/>
</dbReference>
<dbReference type="EMBL" id="VSWD01000013">
    <property type="protein sequence ID" value="KAK3083696.1"/>
    <property type="molecule type" value="Genomic_DNA"/>
</dbReference>